<gene>
    <name evidence="1" type="ORF">QFC24_006451</name>
</gene>
<comment type="caution">
    <text evidence="1">The sequence shown here is derived from an EMBL/GenBank/DDBJ whole genome shotgun (WGS) entry which is preliminary data.</text>
</comment>
<accession>A0ACC2X258</accession>
<evidence type="ECO:0000313" key="1">
    <source>
        <dbReference type="EMBL" id="KAJ9117357.1"/>
    </source>
</evidence>
<name>A0ACC2X258_9TREE</name>
<proteinExistence type="predicted"/>
<reference evidence="1" key="1">
    <citation type="submission" date="2023-04" db="EMBL/GenBank/DDBJ databases">
        <title>Draft Genome sequencing of Naganishia species isolated from polar environments using Oxford Nanopore Technology.</title>
        <authorList>
            <person name="Leo P."/>
            <person name="Venkateswaran K."/>
        </authorList>
    </citation>
    <scope>NUCLEOTIDE SEQUENCE</scope>
    <source>
        <strain evidence="1">DBVPG 5303</strain>
    </source>
</reference>
<protein>
    <submittedName>
        <fullName evidence="1">Uncharacterized protein</fullName>
    </submittedName>
</protein>
<dbReference type="Proteomes" id="UP001234202">
    <property type="component" value="Unassembled WGS sequence"/>
</dbReference>
<dbReference type="EMBL" id="JASBWV010000032">
    <property type="protein sequence ID" value="KAJ9117357.1"/>
    <property type="molecule type" value="Genomic_DNA"/>
</dbReference>
<evidence type="ECO:0000313" key="2">
    <source>
        <dbReference type="Proteomes" id="UP001234202"/>
    </source>
</evidence>
<keyword evidence="2" id="KW-1185">Reference proteome</keyword>
<sequence length="219" mass="25128">MSASNSGTSDTQAKAVSPTPLKVDPFVLEFYRTYMLAEFAFAGDCWINSQQLQWSVPPLYFTAQAFLFTIALGAGTPQVGRIVSMVLSIVVTLSTAQLFRHYRARGVSIGRGFCALRRRCREDIEKYHTDPLCFWMKEEENDIKWDEESVIFVDPRLLNPTDEEKIITDKNDWLLKKWNWFFRLSKNVKTGTIWMSTMAAFLVTSLFILAFAIFASSKF</sequence>
<organism evidence="1 2">
    <name type="scientific">Naganishia onofrii</name>
    <dbReference type="NCBI Taxonomy" id="1851511"/>
    <lineage>
        <taxon>Eukaryota</taxon>
        <taxon>Fungi</taxon>
        <taxon>Dikarya</taxon>
        <taxon>Basidiomycota</taxon>
        <taxon>Agaricomycotina</taxon>
        <taxon>Tremellomycetes</taxon>
        <taxon>Filobasidiales</taxon>
        <taxon>Filobasidiaceae</taxon>
        <taxon>Naganishia</taxon>
    </lineage>
</organism>